<organism evidence="2">
    <name type="scientific">Timema shepardi</name>
    <name type="common">Walking stick</name>
    <dbReference type="NCBI Taxonomy" id="629360"/>
    <lineage>
        <taxon>Eukaryota</taxon>
        <taxon>Metazoa</taxon>
        <taxon>Ecdysozoa</taxon>
        <taxon>Arthropoda</taxon>
        <taxon>Hexapoda</taxon>
        <taxon>Insecta</taxon>
        <taxon>Pterygota</taxon>
        <taxon>Neoptera</taxon>
        <taxon>Polyneoptera</taxon>
        <taxon>Phasmatodea</taxon>
        <taxon>Timematodea</taxon>
        <taxon>Timematoidea</taxon>
        <taxon>Timematidae</taxon>
        <taxon>Timema</taxon>
    </lineage>
</organism>
<feature type="region of interest" description="Disordered" evidence="1">
    <location>
        <begin position="58"/>
        <end position="82"/>
    </location>
</feature>
<evidence type="ECO:0000256" key="1">
    <source>
        <dbReference type="SAM" id="MobiDB-lite"/>
    </source>
</evidence>
<gene>
    <name evidence="2" type="ORF">TSIB3V08_LOCUS258</name>
</gene>
<dbReference type="EMBL" id="OC000060">
    <property type="protein sequence ID" value="CAD7255967.1"/>
    <property type="molecule type" value="Genomic_DNA"/>
</dbReference>
<proteinExistence type="predicted"/>
<accession>A0A7R9AL42</accession>
<dbReference type="AlphaFoldDB" id="A0A7R9AL42"/>
<evidence type="ECO:0000313" key="2">
    <source>
        <dbReference type="EMBL" id="CAD7255967.1"/>
    </source>
</evidence>
<reference evidence="2" key="1">
    <citation type="submission" date="2020-11" db="EMBL/GenBank/DDBJ databases">
        <authorList>
            <person name="Tran Van P."/>
        </authorList>
    </citation>
    <scope>NUCLEOTIDE SEQUENCE</scope>
</reference>
<protein>
    <submittedName>
        <fullName evidence="2">Uncharacterized protein</fullName>
    </submittedName>
</protein>
<sequence>MSLRNKPEPKQHHILKDKLSKVRTKEQFYELAEKQCILSESRFDFLKDLVKALPDSSTFEAEDGAGVSSPLTVPSTKAEPPR</sequence>
<name>A0A7R9AL42_TIMSH</name>